<feature type="region of interest" description="Disordered" evidence="3">
    <location>
        <begin position="398"/>
        <end position="448"/>
    </location>
</feature>
<comment type="pathway">
    <text evidence="1">Protein modification; protein ubiquitination.</text>
</comment>
<dbReference type="InterPro" id="IPR007474">
    <property type="entry name" value="ApaG_domain"/>
</dbReference>
<evidence type="ECO:0000256" key="3">
    <source>
        <dbReference type="SAM" id="MobiDB-lite"/>
    </source>
</evidence>
<proteinExistence type="evidence at transcript level"/>
<feature type="domain" description="ApaG" evidence="6">
    <location>
        <begin position="273"/>
        <end position="403"/>
    </location>
</feature>
<dbReference type="InterPro" id="IPR018958">
    <property type="entry name" value="Knr4/Smi1-like_dom"/>
</dbReference>
<dbReference type="Pfam" id="PF12937">
    <property type="entry name" value="F-box-like"/>
    <property type="match status" value="1"/>
</dbReference>
<dbReference type="EMBL" id="JW870867">
    <property type="protein sequence ID" value="AFP03385.1"/>
    <property type="molecule type" value="mRNA"/>
</dbReference>
<feature type="signal peptide" evidence="4">
    <location>
        <begin position="1"/>
        <end position="21"/>
    </location>
</feature>
<dbReference type="InterPro" id="IPR036767">
    <property type="entry name" value="ApaG_sf"/>
</dbReference>
<dbReference type="Pfam" id="PF04379">
    <property type="entry name" value="DUF525"/>
    <property type="match status" value="1"/>
</dbReference>
<dbReference type="PROSITE" id="PS51087">
    <property type="entry name" value="APAG"/>
    <property type="match status" value="1"/>
</dbReference>
<reference evidence="7" key="1">
    <citation type="journal article" date="2014" name="Nature">
        <title>Elephant shark genome provides unique insights into gnathostome evolution.</title>
        <authorList>
            <consortium name="International Elephant Shark Genome Sequencing Consortium"/>
            <person name="Venkatesh B."/>
            <person name="Lee A.P."/>
            <person name="Ravi V."/>
            <person name="Maurya A.K."/>
            <person name="Lian M.M."/>
            <person name="Swann J.B."/>
            <person name="Ohta Y."/>
            <person name="Flajnik M.F."/>
            <person name="Sutoh Y."/>
            <person name="Kasahara M."/>
            <person name="Hoon S."/>
            <person name="Gangu V."/>
            <person name="Roy S.W."/>
            <person name="Irimia M."/>
            <person name="Korzh V."/>
            <person name="Kondrychyn I."/>
            <person name="Lim Z.W."/>
            <person name="Tay B.H."/>
            <person name="Tohari S."/>
            <person name="Kong K.W."/>
            <person name="Ho S."/>
            <person name="Lorente-Galdos B."/>
            <person name="Quilez J."/>
            <person name="Marques-Bonet T."/>
            <person name="Raney B.J."/>
            <person name="Ingham P.W."/>
            <person name="Tay A."/>
            <person name="Hillier L.W."/>
            <person name="Minx P."/>
            <person name="Boehm T."/>
            <person name="Wilson R.K."/>
            <person name="Brenner S."/>
            <person name="Warren W.C."/>
        </authorList>
    </citation>
    <scope>NUCLEOTIDE SEQUENCE</scope>
    <source>
        <tissue evidence="7">Ovary</tissue>
    </source>
</reference>
<dbReference type="CTD" id="26273"/>
<dbReference type="InterPro" id="IPR037883">
    <property type="entry name" value="Knr4/Smi1-like_sf"/>
</dbReference>
<keyword evidence="2" id="KW-0833">Ubl conjugation pathway</keyword>
<dbReference type="AlphaFoldDB" id="V9KY99"/>
<dbReference type="SMART" id="SM00256">
    <property type="entry name" value="FBOX"/>
    <property type="match status" value="1"/>
</dbReference>
<feature type="compositionally biased region" description="Basic and acidic residues" evidence="3">
    <location>
        <begin position="417"/>
        <end position="429"/>
    </location>
</feature>
<dbReference type="PANTHER" id="PTHR46550">
    <property type="entry name" value="F-BOX ONLY PROTEIN 3"/>
    <property type="match status" value="1"/>
</dbReference>
<evidence type="ECO:0000259" key="6">
    <source>
        <dbReference type="PROSITE" id="PS51087"/>
    </source>
</evidence>
<dbReference type="KEGG" id="cmk:103171833"/>
<evidence type="ECO:0000256" key="2">
    <source>
        <dbReference type="ARBA" id="ARBA00022786"/>
    </source>
</evidence>
<protein>
    <submittedName>
        <fullName evidence="7">F-box only protein 3-like protein</fullName>
    </submittedName>
</protein>
<evidence type="ECO:0000256" key="1">
    <source>
        <dbReference type="ARBA" id="ARBA00004906"/>
    </source>
</evidence>
<dbReference type="PROSITE" id="PS50181">
    <property type="entry name" value="FBOX"/>
    <property type="match status" value="1"/>
</dbReference>
<dbReference type="InterPro" id="IPR052121">
    <property type="entry name" value="F-box_SCF_Substrate_Recog"/>
</dbReference>
<dbReference type="GeneID" id="103171833"/>
<sequence>MAAVAVVLDLLPADPLLLVLSFLNYTDLNSCSCVCRRLHQLCNHDPMWKVQCHKYWLVSEEEKAEKKLSWKEMFCEYFSDLGRYIEHYAEVRTAWEELKAFLEVQCPRMIASLKVGVTEQQLNTTEEKIGFKLPNDYRCSLRIHNGQRLVVPGLMGSMALSSHYRSEDLLDVDTAAGGFQQRRGLKHCFPLTFCIHTGLSQYMALDDVEGRHRCEIFYHCADQMACDPSVVDMFITGASFTEWFTSYVHSVVSGGFPIIREQIFRYVHDKTCVTRTGDIIISVSTSFLPELSSVHPPHYFFSYRIRIEMAKEAMPENACQLDSRYWKITNANGNVEEVQGPGVVGEFPVMRPGNVHEYTSCTTFTTPSGYMEGYYTFHRLSSKKDIFSVPIPRFHMRCPPSRGSAARQENDPNVTKQNEEPRGDGDSHRRTTMFVNVPGPMGRCLPPT</sequence>
<dbReference type="InterPro" id="IPR036047">
    <property type="entry name" value="F-box-like_dom_sf"/>
</dbReference>
<dbReference type="Gene3D" id="1.20.1280.50">
    <property type="match status" value="1"/>
</dbReference>
<dbReference type="SUPFAM" id="SSF160631">
    <property type="entry name" value="SMI1/KNR4-like"/>
    <property type="match status" value="1"/>
</dbReference>
<dbReference type="RefSeq" id="XP_042201999.1">
    <property type="nucleotide sequence ID" value="XM_042346065.1"/>
</dbReference>
<evidence type="ECO:0000313" key="7">
    <source>
        <dbReference type="EMBL" id="AFP03385.1"/>
    </source>
</evidence>
<organism evidence="7">
    <name type="scientific">Callorhinchus milii</name>
    <name type="common">Ghost shark</name>
    <dbReference type="NCBI Taxonomy" id="7868"/>
    <lineage>
        <taxon>Eukaryota</taxon>
        <taxon>Metazoa</taxon>
        <taxon>Chordata</taxon>
        <taxon>Craniata</taxon>
        <taxon>Vertebrata</taxon>
        <taxon>Chondrichthyes</taxon>
        <taxon>Holocephali</taxon>
        <taxon>Chimaeriformes</taxon>
        <taxon>Callorhinchidae</taxon>
        <taxon>Callorhinchus</taxon>
    </lineage>
</organism>
<dbReference type="GO" id="GO:0005737">
    <property type="term" value="C:cytoplasm"/>
    <property type="evidence" value="ECO:0007669"/>
    <property type="project" value="TreeGrafter"/>
</dbReference>
<dbReference type="Pfam" id="PF09346">
    <property type="entry name" value="SMI1_KNR4"/>
    <property type="match status" value="1"/>
</dbReference>
<dbReference type="PANTHER" id="PTHR46550:SF1">
    <property type="entry name" value="F-BOX PROTEIN 3"/>
    <property type="match status" value="1"/>
</dbReference>
<feature type="domain" description="F-box" evidence="5">
    <location>
        <begin position="5"/>
        <end position="51"/>
    </location>
</feature>
<dbReference type="Gene3D" id="3.40.1580.10">
    <property type="entry name" value="SMI1/KNR4-like"/>
    <property type="match status" value="1"/>
</dbReference>
<keyword evidence="4" id="KW-0732">Signal</keyword>
<dbReference type="NCBIfam" id="NF003967">
    <property type="entry name" value="PRK05461.1"/>
    <property type="match status" value="1"/>
</dbReference>
<evidence type="ECO:0000259" key="5">
    <source>
        <dbReference type="PROSITE" id="PS50181"/>
    </source>
</evidence>
<accession>V9KY99</accession>
<dbReference type="SUPFAM" id="SSF110069">
    <property type="entry name" value="ApaG-like"/>
    <property type="match status" value="1"/>
</dbReference>
<dbReference type="SUPFAM" id="SSF81383">
    <property type="entry name" value="F-box domain"/>
    <property type="match status" value="1"/>
</dbReference>
<dbReference type="Gene3D" id="2.60.40.1470">
    <property type="entry name" value="ApaG domain"/>
    <property type="match status" value="1"/>
</dbReference>
<evidence type="ECO:0000256" key="4">
    <source>
        <dbReference type="SAM" id="SignalP"/>
    </source>
</evidence>
<dbReference type="OrthoDB" id="2305498at2759"/>
<name>V9KY99_CALMI</name>
<feature type="chain" id="PRO_5004778652" evidence="4">
    <location>
        <begin position="22"/>
        <end position="448"/>
    </location>
</feature>
<dbReference type="InterPro" id="IPR001810">
    <property type="entry name" value="F-box_dom"/>
</dbReference>
<dbReference type="SMART" id="SM00860">
    <property type="entry name" value="SMI1_KNR4"/>
    <property type="match status" value="1"/>
</dbReference>